<evidence type="ECO:0000313" key="3">
    <source>
        <dbReference type="Proteomes" id="UP001500957"/>
    </source>
</evidence>
<dbReference type="RefSeq" id="WP_344603484.1">
    <property type="nucleotide sequence ID" value="NZ_BAAAHE010000011.1"/>
</dbReference>
<evidence type="ECO:0000256" key="1">
    <source>
        <dbReference type="ARBA" id="ARBA00005254"/>
    </source>
</evidence>
<gene>
    <name evidence="2" type="ORF">GCM10009547_16450</name>
</gene>
<dbReference type="Pfam" id="PF00378">
    <property type="entry name" value="ECH_1"/>
    <property type="match status" value="1"/>
</dbReference>
<protein>
    <submittedName>
        <fullName evidence="2">Enoyl-CoA hydratase/isomerase family protein</fullName>
    </submittedName>
</protein>
<dbReference type="EMBL" id="BAAAHE010000011">
    <property type="protein sequence ID" value="GAA0615240.1"/>
    <property type="molecule type" value="Genomic_DNA"/>
</dbReference>
<reference evidence="3" key="1">
    <citation type="journal article" date="2019" name="Int. J. Syst. Evol. Microbiol.">
        <title>The Global Catalogue of Microorganisms (GCM) 10K type strain sequencing project: providing services to taxonomists for standard genome sequencing and annotation.</title>
        <authorList>
            <consortium name="The Broad Institute Genomics Platform"/>
            <consortium name="The Broad Institute Genome Sequencing Center for Infectious Disease"/>
            <person name="Wu L."/>
            <person name="Ma J."/>
        </authorList>
    </citation>
    <scope>NUCLEOTIDE SEQUENCE [LARGE SCALE GENOMIC DNA]</scope>
    <source>
        <strain evidence="3">JCM 10671</strain>
    </source>
</reference>
<evidence type="ECO:0000313" key="2">
    <source>
        <dbReference type="EMBL" id="GAA0615240.1"/>
    </source>
</evidence>
<organism evidence="2 3">
    <name type="scientific">Sporichthya brevicatena</name>
    <dbReference type="NCBI Taxonomy" id="171442"/>
    <lineage>
        <taxon>Bacteria</taxon>
        <taxon>Bacillati</taxon>
        <taxon>Actinomycetota</taxon>
        <taxon>Actinomycetes</taxon>
        <taxon>Sporichthyales</taxon>
        <taxon>Sporichthyaceae</taxon>
        <taxon>Sporichthya</taxon>
    </lineage>
</organism>
<dbReference type="Proteomes" id="UP001500957">
    <property type="component" value="Unassembled WGS sequence"/>
</dbReference>
<proteinExistence type="inferred from homology"/>
<dbReference type="PANTHER" id="PTHR43802:SF1">
    <property type="entry name" value="IP11341P-RELATED"/>
    <property type="match status" value="1"/>
</dbReference>
<sequence>MTATPVAVEIRDHIATVTVSRPPVNAVDRATNELLRDTFRSFADNRDVRVVVFTGAGDRAFIAGADLKEQQQLASSSPPILPASAELDRGRAVREAFLAIRDCAVPVIGAINGPAIGAGMAYAAMCDVLFAVETATFSAPEIGVGLLGAYSHLQRLVGPYRARSLFLSGGSVSAHELQRLGTVEEVVGSADLLRTVYELAGRIAAASPIAVRLAKEVIARTEGLPLGDAYRLEQDYTTRLRGFADSKEALLARAEGRAPRWSWE</sequence>
<comment type="similarity">
    <text evidence="1">Belongs to the enoyl-CoA hydratase/isomerase family.</text>
</comment>
<name>A0ABP3RVW8_9ACTN</name>
<dbReference type="Gene3D" id="3.90.226.10">
    <property type="entry name" value="2-enoyl-CoA Hydratase, Chain A, domain 1"/>
    <property type="match status" value="1"/>
</dbReference>
<comment type="caution">
    <text evidence="2">The sequence shown here is derived from an EMBL/GenBank/DDBJ whole genome shotgun (WGS) entry which is preliminary data.</text>
</comment>
<keyword evidence="3" id="KW-1185">Reference proteome</keyword>
<dbReference type="InterPro" id="IPR001753">
    <property type="entry name" value="Enoyl-CoA_hydra/iso"/>
</dbReference>
<dbReference type="PANTHER" id="PTHR43802">
    <property type="entry name" value="ENOYL-COA HYDRATASE"/>
    <property type="match status" value="1"/>
</dbReference>
<dbReference type="InterPro" id="IPR029045">
    <property type="entry name" value="ClpP/crotonase-like_dom_sf"/>
</dbReference>
<accession>A0ABP3RVW8</accession>
<dbReference type="CDD" id="cd06558">
    <property type="entry name" value="crotonase-like"/>
    <property type="match status" value="1"/>
</dbReference>
<dbReference type="SUPFAM" id="SSF52096">
    <property type="entry name" value="ClpP/crotonase"/>
    <property type="match status" value="1"/>
</dbReference>